<organism evidence="3 4">
    <name type="scientific">Coccomyxa subellipsoidea</name>
    <dbReference type="NCBI Taxonomy" id="248742"/>
    <lineage>
        <taxon>Eukaryota</taxon>
        <taxon>Viridiplantae</taxon>
        <taxon>Chlorophyta</taxon>
        <taxon>core chlorophytes</taxon>
        <taxon>Trebouxiophyceae</taxon>
        <taxon>Trebouxiophyceae incertae sedis</taxon>
        <taxon>Coccomyxaceae</taxon>
        <taxon>Coccomyxa</taxon>
    </lineage>
</organism>
<dbReference type="PANTHER" id="PTHR11161">
    <property type="entry name" value="O-ACYLTRANSFERASE"/>
    <property type="match status" value="1"/>
</dbReference>
<gene>
    <name evidence="3" type="ORF">WJX75_005542</name>
</gene>
<proteinExistence type="predicted"/>
<dbReference type="Pfam" id="PF01757">
    <property type="entry name" value="Acyl_transf_3"/>
    <property type="match status" value="1"/>
</dbReference>
<evidence type="ECO:0000313" key="4">
    <source>
        <dbReference type="Proteomes" id="UP001491310"/>
    </source>
</evidence>
<dbReference type="PANTHER" id="PTHR11161:SF0">
    <property type="entry name" value="O-ACYLTRANSFERASE LIKE PROTEIN"/>
    <property type="match status" value="1"/>
</dbReference>
<feature type="domain" description="Acyltransferase 3" evidence="2">
    <location>
        <begin position="38"/>
        <end position="142"/>
    </location>
</feature>
<name>A0ABR2YL18_9CHLO</name>
<accession>A0ABR2YL18</accession>
<dbReference type="Proteomes" id="UP001491310">
    <property type="component" value="Unassembled WGS sequence"/>
</dbReference>
<protein>
    <recommendedName>
        <fullName evidence="2">Acyltransferase 3 domain-containing protein</fullName>
    </recommendedName>
</protein>
<feature type="transmembrane region" description="Helical" evidence="1">
    <location>
        <begin position="161"/>
        <end position="182"/>
    </location>
</feature>
<feature type="transmembrane region" description="Helical" evidence="1">
    <location>
        <begin position="132"/>
        <end position="149"/>
    </location>
</feature>
<feature type="transmembrane region" description="Helical" evidence="1">
    <location>
        <begin position="94"/>
        <end position="112"/>
    </location>
</feature>
<dbReference type="InterPro" id="IPR002656">
    <property type="entry name" value="Acyl_transf_3_dom"/>
</dbReference>
<dbReference type="InterPro" id="IPR052728">
    <property type="entry name" value="O2_lipid_transport_reg"/>
</dbReference>
<keyword evidence="1" id="KW-1133">Transmembrane helix</keyword>
<sequence>MCVQHRRKWLHQSQNIEETCTQGKNIERTRFLVQGELAALTGVRALACLSIVLGHSMFALGFAWPERHLEWYAALDAHTWMLALVNLSEPVMDTFLILTGFLAAHSLGSAFQHGKAPRQVVGSYLRRRLLRIAVQAQFYLGFPVLLLLLRPAVRGLFRRMAVTAVIVIAAVTAYRAVIALQFELPVPVFGPLDDPRMLELMTRTLRLSYYSLLPRLTHLSFGVLGACSIRSKVVRGILVKRRTLANVSAALAAALVAATLFGNRFGPAPDKAHLLASPAALVIGVAGITGLLQPAALTYLIIHLALNVSETLSGCLSWRGWRPFADSSYDVYLLHPMVMFGVWSVLAPGTWFDLQNPSPLPFLGVCAVVFGVSFVLARVHSRAWGWMLRRTLLA</sequence>
<feature type="transmembrane region" description="Helical" evidence="1">
    <location>
        <begin position="281"/>
        <end position="308"/>
    </location>
</feature>
<evidence type="ECO:0000256" key="1">
    <source>
        <dbReference type="SAM" id="Phobius"/>
    </source>
</evidence>
<keyword evidence="1" id="KW-0812">Transmembrane</keyword>
<comment type="caution">
    <text evidence="3">The sequence shown here is derived from an EMBL/GenBank/DDBJ whole genome shotgun (WGS) entry which is preliminary data.</text>
</comment>
<feature type="transmembrane region" description="Helical" evidence="1">
    <location>
        <begin position="329"/>
        <end position="348"/>
    </location>
</feature>
<reference evidence="3 4" key="1">
    <citation type="journal article" date="2024" name="Nat. Commun.">
        <title>Phylogenomics reveals the evolutionary origins of lichenization in chlorophyte algae.</title>
        <authorList>
            <person name="Puginier C."/>
            <person name="Libourel C."/>
            <person name="Otte J."/>
            <person name="Skaloud P."/>
            <person name="Haon M."/>
            <person name="Grisel S."/>
            <person name="Petersen M."/>
            <person name="Berrin J.G."/>
            <person name="Delaux P.M."/>
            <person name="Dal Grande F."/>
            <person name="Keller J."/>
        </authorList>
    </citation>
    <scope>NUCLEOTIDE SEQUENCE [LARGE SCALE GENOMIC DNA]</scope>
    <source>
        <strain evidence="3 4">SAG 216-7</strain>
    </source>
</reference>
<feature type="transmembrane region" description="Helical" evidence="1">
    <location>
        <begin position="243"/>
        <end position="261"/>
    </location>
</feature>
<feature type="transmembrane region" description="Helical" evidence="1">
    <location>
        <begin position="37"/>
        <end position="63"/>
    </location>
</feature>
<keyword evidence="4" id="KW-1185">Reference proteome</keyword>
<evidence type="ECO:0000259" key="2">
    <source>
        <dbReference type="Pfam" id="PF01757"/>
    </source>
</evidence>
<feature type="transmembrane region" description="Helical" evidence="1">
    <location>
        <begin position="360"/>
        <end position="379"/>
    </location>
</feature>
<evidence type="ECO:0000313" key="3">
    <source>
        <dbReference type="EMBL" id="KAK9907538.1"/>
    </source>
</evidence>
<dbReference type="EMBL" id="JALJOT010000009">
    <property type="protein sequence ID" value="KAK9907538.1"/>
    <property type="molecule type" value="Genomic_DNA"/>
</dbReference>
<keyword evidence="1" id="KW-0472">Membrane</keyword>